<evidence type="ECO:0000313" key="4">
    <source>
        <dbReference type="EMBL" id="MSS64787.1"/>
    </source>
</evidence>
<dbReference type="Pfam" id="PF13399">
    <property type="entry name" value="LytR_C"/>
    <property type="match status" value="1"/>
</dbReference>
<keyword evidence="5" id="KW-1185">Reference proteome</keyword>
<feature type="transmembrane region" description="Helical" evidence="2">
    <location>
        <begin position="21"/>
        <end position="47"/>
    </location>
</feature>
<evidence type="ECO:0000313" key="5">
    <source>
        <dbReference type="Proteomes" id="UP000482209"/>
    </source>
</evidence>
<feature type="domain" description="LytR/CpsA/Psr regulator C-terminal" evidence="3">
    <location>
        <begin position="329"/>
        <end position="410"/>
    </location>
</feature>
<evidence type="ECO:0000256" key="2">
    <source>
        <dbReference type="SAM" id="Phobius"/>
    </source>
</evidence>
<protein>
    <submittedName>
        <fullName evidence="4">LytR family transcriptional regulator</fullName>
    </submittedName>
</protein>
<evidence type="ECO:0000256" key="1">
    <source>
        <dbReference type="SAM" id="MobiDB-lite"/>
    </source>
</evidence>
<gene>
    <name evidence="4" type="ORF">FYJ58_13030</name>
</gene>
<feature type="compositionally biased region" description="Polar residues" evidence="1">
    <location>
        <begin position="298"/>
        <end position="317"/>
    </location>
</feature>
<feature type="region of interest" description="Disordered" evidence="1">
    <location>
        <begin position="298"/>
        <end position="319"/>
    </location>
</feature>
<dbReference type="AlphaFoldDB" id="A0A6L5Y1R3"/>
<accession>A0A6L5Y1R3</accession>
<organism evidence="4 5">
    <name type="scientific">Velocimicrobium porci</name>
    <dbReference type="NCBI Taxonomy" id="2606634"/>
    <lineage>
        <taxon>Bacteria</taxon>
        <taxon>Bacillati</taxon>
        <taxon>Bacillota</taxon>
        <taxon>Clostridia</taxon>
        <taxon>Lachnospirales</taxon>
        <taxon>Lachnospiraceae</taxon>
        <taxon>Velocimicrobium</taxon>
    </lineage>
</organism>
<proteinExistence type="predicted"/>
<dbReference type="EMBL" id="VUMT01000029">
    <property type="protein sequence ID" value="MSS64787.1"/>
    <property type="molecule type" value="Genomic_DNA"/>
</dbReference>
<sequence length="413" mass="46717">MRERKFCRRIVDMNKKKKKSAASIFIRNFVRSVVLILVLSACGYGSYKITFLYYDKVGAPKDNKAAKIVKEYFGDVKVEDISKNLILSVEPESGQIKSMVLEIFNKSTSNFDYITIPMKTQFTLSNELYQKLFQAGCEAPQIIRLSKADEYFSEETLYQYMVILLEDYFGIDISYYTVVPQQTFREMFKKEERTITTEGEQPVTGQYSVYCLKNNYLEKVRQLNDADAWEKFIKESYETCESSLPLKGKLEYVESYLNGNIDCAYFHSIYGQMKNGYFEADKENSAKMIQELVNNTVPYSAPQNTESSNLKPSSSDSGAGDEVNIENLVVEILNTSKITGLAASYKQKLTEAGYQVASIGNYTQGTLTQSKIIVKDQGVGQTLLNYFPNAQVEVGTLKTGIDVQILLGTDAAQ</sequence>
<name>A0A6L5Y1R3_9FIRM</name>
<keyword evidence="2" id="KW-0812">Transmembrane</keyword>
<keyword evidence="2" id="KW-0472">Membrane</keyword>
<evidence type="ECO:0000259" key="3">
    <source>
        <dbReference type="Pfam" id="PF13399"/>
    </source>
</evidence>
<keyword evidence="2" id="KW-1133">Transmembrane helix</keyword>
<comment type="caution">
    <text evidence="4">The sequence shown here is derived from an EMBL/GenBank/DDBJ whole genome shotgun (WGS) entry which is preliminary data.</text>
</comment>
<reference evidence="4 5" key="1">
    <citation type="submission" date="2019-08" db="EMBL/GenBank/DDBJ databases">
        <title>In-depth cultivation of the pig gut microbiome towards novel bacterial diversity and tailored functional studies.</title>
        <authorList>
            <person name="Wylensek D."/>
            <person name="Hitch T.C.A."/>
            <person name="Clavel T."/>
        </authorList>
    </citation>
    <scope>NUCLEOTIDE SEQUENCE [LARGE SCALE GENOMIC DNA]</scope>
    <source>
        <strain evidence="4 5">WCA-693-APC-MOT-I</strain>
    </source>
</reference>
<dbReference type="Proteomes" id="UP000482209">
    <property type="component" value="Unassembled WGS sequence"/>
</dbReference>
<dbReference type="InterPro" id="IPR027381">
    <property type="entry name" value="LytR/CpsA/Psr_C"/>
</dbReference>
<dbReference type="Gene3D" id="3.30.70.2390">
    <property type="match status" value="1"/>
</dbReference>